<organism evidence="2">
    <name type="scientific">Leptocylindrus danicus</name>
    <dbReference type="NCBI Taxonomy" id="163516"/>
    <lineage>
        <taxon>Eukaryota</taxon>
        <taxon>Sar</taxon>
        <taxon>Stramenopiles</taxon>
        <taxon>Ochrophyta</taxon>
        <taxon>Bacillariophyta</taxon>
        <taxon>Coscinodiscophyceae</taxon>
        <taxon>Chaetocerotophycidae</taxon>
        <taxon>Leptocylindrales</taxon>
        <taxon>Leptocylindraceae</taxon>
        <taxon>Leptocylindrus</taxon>
    </lineage>
</organism>
<evidence type="ECO:0000256" key="1">
    <source>
        <dbReference type="SAM" id="MobiDB-lite"/>
    </source>
</evidence>
<reference evidence="2" key="1">
    <citation type="submission" date="2021-01" db="EMBL/GenBank/DDBJ databases">
        <authorList>
            <person name="Corre E."/>
            <person name="Pelletier E."/>
            <person name="Niang G."/>
            <person name="Scheremetjew M."/>
            <person name="Finn R."/>
            <person name="Kale V."/>
            <person name="Holt S."/>
            <person name="Cochrane G."/>
            <person name="Meng A."/>
            <person name="Brown T."/>
            <person name="Cohen L."/>
        </authorList>
    </citation>
    <scope>NUCLEOTIDE SEQUENCE</scope>
    <source>
        <strain evidence="2">B650</strain>
    </source>
</reference>
<evidence type="ECO:0000313" key="2">
    <source>
        <dbReference type="EMBL" id="CAD9609910.1"/>
    </source>
</evidence>
<name>A0A7S2LNH8_9STRA</name>
<protein>
    <submittedName>
        <fullName evidence="2">Uncharacterized protein</fullName>
    </submittedName>
</protein>
<dbReference type="EMBL" id="HBGY01031444">
    <property type="protein sequence ID" value="CAD9609910.1"/>
    <property type="molecule type" value="Transcribed_RNA"/>
</dbReference>
<gene>
    <name evidence="2" type="ORF">LDAN0321_LOCUS19604</name>
</gene>
<feature type="region of interest" description="Disordered" evidence="1">
    <location>
        <begin position="83"/>
        <end position="140"/>
    </location>
</feature>
<sequence>MRIPFSIIGVLALALLVSVYFDFYWLVIIRGVNVDAVVTEKYTKADKHDQRYYTTSALQEGNTSNVTDTQALHSDFQNLTRSKEEVNNQINSSTATAATTEAELKSSKVRTEQKHNSSIAEEKEDVKGFSEARGNQPEVATVQPTLKYHHNPILPKRLISVFGLESSGTRLLTKAIAVASGAATIGNAGGVGGFDGRLDRYKKLRGIEVQHLSLPFGSTCQEVYRGSNVIEQARQYTLSVLTPRECGVSDENSWDHSLLWAPTNRKRASTYADRILSKYCHDAGLNDFTRAPKRFFVNVTSHIRWYLDRGVQATAVLVLRDKTIQHMSKVKNHCNSQPSAYAEDSYGMQIMTEAFEKLSYDVENPSLVLVSYEMLMNIGDPYLFSIFEKLGIQSSYTPDLKDGNKVYLSP</sequence>
<accession>A0A7S2LNH8</accession>
<feature type="compositionally biased region" description="Basic and acidic residues" evidence="1">
    <location>
        <begin position="102"/>
        <end position="130"/>
    </location>
</feature>
<dbReference type="AlphaFoldDB" id="A0A7S2LNH8"/>
<proteinExistence type="predicted"/>